<dbReference type="Proteomes" id="UP000198902">
    <property type="component" value="Unassembled WGS sequence"/>
</dbReference>
<evidence type="ECO:0000256" key="7">
    <source>
        <dbReference type="ARBA" id="ARBA00023204"/>
    </source>
</evidence>
<feature type="domain" description="Uracil-DNA glycosylase-like" evidence="8">
    <location>
        <begin position="36"/>
        <end position="205"/>
    </location>
</feature>
<dbReference type="SUPFAM" id="SSF52141">
    <property type="entry name" value="Uracil-DNA glycosylase-like"/>
    <property type="match status" value="1"/>
</dbReference>
<accession>A0A0D6JTN6</accession>
<organism evidence="9 10">
    <name type="scientific">Haloferax massiliensis</name>
    <dbReference type="NCBI Taxonomy" id="1476858"/>
    <lineage>
        <taxon>Archaea</taxon>
        <taxon>Methanobacteriati</taxon>
        <taxon>Methanobacteriota</taxon>
        <taxon>Stenosarchaea group</taxon>
        <taxon>Halobacteria</taxon>
        <taxon>Halobacteriales</taxon>
        <taxon>Haloferacaceae</taxon>
        <taxon>Haloferax</taxon>
    </lineage>
</organism>
<dbReference type="GO" id="GO:0051539">
    <property type="term" value="F:4 iron, 4 sulfur cluster binding"/>
    <property type="evidence" value="ECO:0007669"/>
    <property type="project" value="UniProtKB-KW"/>
</dbReference>
<evidence type="ECO:0000256" key="5">
    <source>
        <dbReference type="ARBA" id="ARBA00023004"/>
    </source>
</evidence>
<keyword evidence="6" id="KW-0411">Iron-sulfur</keyword>
<evidence type="ECO:0000256" key="1">
    <source>
        <dbReference type="ARBA" id="ARBA00022485"/>
    </source>
</evidence>
<proteinExistence type="predicted"/>
<evidence type="ECO:0000256" key="2">
    <source>
        <dbReference type="ARBA" id="ARBA00022723"/>
    </source>
</evidence>
<dbReference type="EMBL" id="CSTE01000002">
    <property type="protein sequence ID" value="CQR51437.1"/>
    <property type="molecule type" value="Genomic_DNA"/>
</dbReference>
<dbReference type="OrthoDB" id="210606at2157"/>
<dbReference type="GO" id="GO:0006281">
    <property type="term" value="P:DNA repair"/>
    <property type="evidence" value="ECO:0007669"/>
    <property type="project" value="UniProtKB-KW"/>
</dbReference>
<evidence type="ECO:0000256" key="4">
    <source>
        <dbReference type="ARBA" id="ARBA00022801"/>
    </source>
</evidence>
<dbReference type="Gene3D" id="3.40.470.10">
    <property type="entry name" value="Uracil-DNA glycosylase-like domain"/>
    <property type="match status" value="1"/>
</dbReference>
<gene>
    <name evidence="9" type="ORF">BN996_02755</name>
</gene>
<dbReference type="RefSeq" id="WP_089779780.1">
    <property type="nucleotide sequence ID" value="NZ_CABLRR010000002.1"/>
</dbReference>
<dbReference type="SMART" id="SM00986">
    <property type="entry name" value="UDG"/>
    <property type="match status" value="1"/>
</dbReference>
<reference evidence="10" key="1">
    <citation type="submission" date="2015-03" db="EMBL/GenBank/DDBJ databases">
        <authorList>
            <person name="Urmite Genomes"/>
        </authorList>
    </citation>
    <scope>NUCLEOTIDE SEQUENCE [LARGE SCALE GENOMIC DNA]</scope>
    <source>
        <strain evidence="10">Arc-Hr</strain>
    </source>
</reference>
<dbReference type="PANTHER" id="PTHR33693:SF1">
    <property type="entry name" value="TYPE-4 URACIL-DNA GLYCOSYLASE"/>
    <property type="match status" value="1"/>
</dbReference>
<evidence type="ECO:0000256" key="6">
    <source>
        <dbReference type="ARBA" id="ARBA00023014"/>
    </source>
</evidence>
<dbReference type="SMART" id="SM00987">
    <property type="entry name" value="UreE_C"/>
    <property type="match status" value="1"/>
</dbReference>
<dbReference type="InterPro" id="IPR051536">
    <property type="entry name" value="UDG_Type-4/5"/>
</dbReference>
<keyword evidence="2" id="KW-0479">Metal-binding</keyword>
<dbReference type="AlphaFoldDB" id="A0A0D6JTN6"/>
<dbReference type="Pfam" id="PF03167">
    <property type="entry name" value="UDG"/>
    <property type="match status" value="1"/>
</dbReference>
<keyword evidence="5" id="KW-0408">Iron</keyword>
<evidence type="ECO:0000259" key="8">
    <source>
        <dbReference type="SMART" id="SM00986"/>
    </source>
</evidence>
<dbReference type="PANTHER" id="PTHR33693">
    <property type="entry name" value="TYPE-5 URACIL-DNA GLYCOSYLASE"/>
    <property type="match status" value="1"/>
</dbReference>
<keyword evidence="1" id="KW-0004">4Fe-4S</keyword>
<keyword evidence="4" id="KW-0378">Hydrolase</keyword>
<protein>
    <submittedName>
        <fullName evidence="9">Uracil DNA glycosylase superfamily protein</fullName>
    </submittedName>
</protein>
<evidence type="ECO:0000313" key="9">
    <source>
        <dbReference type="EMBL" id="CQR51437.1"/>
    </source>
</evidence>
<keyword evidence="10" id="KW-1185">Reference proteome</keyword>
<evidence type="ECO:0000256" key="3">
    <source>
        <dbReference type="ARBA" id="ARBA00022763"/>
    </source>
</evidence>
<sequence>MAGTDPRFPDDDETLVLEPDCARCPALVECRNRISWGVGPDDATVMVVGEAPGAGNPDADRWRGGNWTGMSYTARHSGRRIRETMAAVGYESGVFYTNAVKCFPSDGEGSNRAPTAAEKANCRDHLVSELEAVDPDVVVPTGRHATESVLALDDASLDGFLDTVLDPVESERFGYTVVPLLHPSYRDVWLSRLGYELDEYLETLAALLPER</sequence>
<dbReference type="GO" id="GO:0097506">
    <property type="term" value="F:deaminated base DNA N-glycosylase activity"/>
    <property type="evidence" value="ECO:0007669"/>
    <property type="project" value="UniProtKB-ARBA"/>
</dbReference>
<dbReference type="InterPro" id="IPR005122">
    <property type="entry name" value="Uracil-DNA_glycosylase-like"/>
</dbReference>
<keyword evidence="3" id="KW-0227">DNA damage</keyword>
<dbReference type="GO" id="GO:0046872">
    <property type="term" value="F:metal ion binding"/>
    <property type="evidence" value="ECO:0007669"/>
    <property type="project" value="UniProtKB-KW"/>
</dbReference>
<evidence type="ECO:0000313" key="10">
    <source>
        <dbReference type="Proteomes" id="UP000198902"/>
    </source>
</evidence>
<dbReference type="InterPro" id="IPR036895">
    <property type="entry name" value="Uracil-DNA_glycosylase-like_sf"/>
</dbReference>
<name>A0A0D6JTN6_9EURY</name>
<keyword evidence="7" id="KW-0234">DNA repair</keyword>